<dbReference type="PANTHER" id="PTHR36151:SF3">
    <property type="entry name" value="ER-BOUND OXYGENASE MPAB_MPAB'_RUBBER OXYGENASE CATALYTIC DOMAIN-CONTAINING PROTEIN"/>
    <property type="match status" value="1"/>
</dbReference>
<evidence type="ECO:0000259" key="2">
    <source>
        <dbReference type="Pfam" id="PF09995"/>
    </source>
</evidence>
<reference evidence="3 4" key="1">
    <citation type="journal article" date="2023" name="IMA Fungus">
        <title>Comparative genomic study of the Penicillium genus elucidates a diverse pangenome and 15 lateral gene transfer events.</title>
        <authorList>
            <person name="Petersen C."/>
            <person name="Sorensen T."/>
            <person name="Nielsen M.R."/>
            <person name="Sondergaard T.E."/>
            <person name="Sorensen J.L."/>
            <person name="Fitzpatrick D.A."/>
            <person name="Frisvad J.C."/>
            <person name="Nielsen K.L."/>
        </authorList>
    </citation>
    <scope>NUCLEOTIDE SEQUENCE [LARGE SCALE GENOMIC DNA]</scope>
    <source>
        <strain evidence="3 4">IBT 35679</strain>
    </source>
</reference>
<dbReference type="Pfam" id="PF09995">
    <property type="entry name" value="MPAB_Lcp_cat"/>
    <property type="match status" value="1"/>
</dbReference>
<name>A0AAD6CTV2_9EURO</name>
<dbReference type="AlphaFoldDB" id="A0AAD6CTV2"/>
<feature type="region of interest" description="Disordered" evidence="1">
    <location>
        <begin position="1"/>
        <end position="35"/>
    </location>
</feature>
<protein>
    <recommendedName>
        <fullName evidence="2">ER-bound oxygenase mpaB/mpaB'/Rubber oxygenase catalytic domain-containing protein</fullName>
    </recommendedName>
</protein>
<dbReference type="GO" id="GO:0016491">
    <property type="term" value="F:oxidoreductase activity"/>
    <property type="evidence" value="ECO:0007669"/>
    <property type="project" value="InterPro"/>
</dbReference>
<sequence>MSRASSPPSPLDDEKPGALHEFQLENEGPNPTTDSGRLHALEQLEILPQILNEGILFAGSGAALLLQAAMPAIREEEIKESSKDLATELLDALQAHLSYISILVFGTNAERKTLLNLLQRGEAPGLGGGHNNRFAHHPSLQRWMAATLYATATDFYQRVYGRVDYDTAQRGYAEFTMLMNCLGMPAGTWPESRQAFWSFWDDQVGRLTVSDDAAKFAKELHESKDMPKWVQRIKPFLRVVTIEMLPPKLRDAYGLKSTAGTRLLYRTWMGFSVAVYPAMPNKMRAYPLRYYQDRLREKLNVV</sequence>
<gene>
    <name evidence="3" type="ORF">N7494_008133</name>
</gene>
<keyword evidence="4" id="KW-1185">Reference proteome</keyword>
<dbReference type="EMBL" id="JAQIZZ010000006">
    <property type="protein sequence ID" value="KAJ5538654.1"/>
    <property type="molecule type" value="Genomic_DNA"/>
</dbReference>
<evidence type="ECO:0000313" key="3">
    <source>
        <dbReference type="EMBL" id="KAJ5538654.1"/>
    </source>
</evidence>
<dbReference type="PANTHER" id="PTHR36151">
    <property type="entry name" value="BLR2777 PROTEIN"/>
    <property type="match status" value="1"/>
</dbReference>
<organism evidence="3 4">
    <name type="scientific">Penicillium frequentans</name>
    <dbReference type="NCBI Taxonomy" id="3151616"/>
    <lineage>
        <taxon>Eukaryota</taxon>
        <taxon>Fungi</taxon>
        <taxon>Dikarya</taxon>
        <taxon>Ascomycota</taxon>
        <taxon>Pezizomycotina</taxon>
        <taxon>Eurotiomycetes</taxon>
        <taxon>Eurotiomycetidae</taxon>
        <taxon>Eurotiales</taxon>
        <taxon>Aspergillaceae</taxon>
        <taxon>Penicillium</taxon>
    </lineage>
</organism>
<dbReference type="InterPro" id="IPR018713">
    <property type="entry name" value="MPAB/Lcp_cat_dom"/>
</dbReference>
<proteinExistence type="predicted"/>
<evidence type="ECO:0000313" key="4">
    <source>
        <dbReference type="Proteomes" id="UP001220324"/>
    </source>
</evidence>
<feature type="domain" description="ER-bound oxygenase mpaB/mpaB'/Rubber oxygenase catalytic" evidence="2">
    <location>
        <begin position="50"/>
        <end position="272"/>
    </location>
</feature>
<accession>A0AAD6CTV2</accession>
<evidence type="ECO:0000256" key="1">
    <source>
        <dbReference type="SAM" id="MobiDB-lite"/>
    </source>
</evidence>
<dbReference type="Proteomes" id="UP001220324">
    <property type="component" value="Unassembled WGS sequence"/>
</dbReference>
<comment type="caution">
    <text evidence="3">The sequence shown here is derived from an EMBL/GenBank/DDBJ whole genome shotgun (WGS) entry which is preliminary data.</text>
</comment>